<comment type="caution">
    <text evidence="3">The sequence shown here is derived from an EMBL/GenBank/DDBJ whole genome shotgun (WGS) entry which is preliminary data.</text>
</comment>
<dbReference type="InterPro" id="IPR008258">
    <property type="entry name" value="Transglycosylase_SLT_dom_1"/>
</dbReference>
<dbReference type="Pfam" id="PF01464">
    <property type="entry name" value="SLT"/>
    <property type="match status" value="1"/>
</dbReference>
<organism evidence="3 4">
    <name type="scientific">candidate division KSB3 bacterium</name>
    <dbReference type="NCBI Taxonomy" id="2044937"/>
    <lineage>
        <taxon>Bacteria</taxon>
        <taxon>candidate division KSB3</taxon>
    </lineage>
</organism>
<dbReference type="GO" id="GO:0000270">
    <property type="term" value="P:peptidoglycan metabolic process"/>
    <property type="evidence" value="ECO:0007669"/>
    <property type="project" value="InterPro"/>
</dbReference>
<proteinExistence type="inferred from homology"/>
<dbReference type="InterPro" id="IPR023346">
    <property type="entry name" value="Lysozyme-like_dom_sf"/>
</dbReference>
<dbReference type="AlphaFoldDB" id="A0A2G6E1E5"/>
<dbReference type="InterPro" id="IPR000189">
    <property type="entry name" value="Transglyc_AS"/>
</dbReference>
<dbReference type="Proteomes" id="UP000229740">
    <property type="component" value="Unassembled WGS sequence"/>
</dbReference>
<dbReference type="PROSITE" id="PS00922">
    <property type="entry name" value="TRANSGLYCOSYLASE"/>
    <property type="match status" value="1"/>
</dbReference>
<reference evidence="3 4" key="1">
    <citation type="submission" date="2017-10" db="EMBL/GenBank/DDBJ databases">
        <title>Novel microbial diversity and functional potential in the marine mammal oral microbiome.</title>
        <authorList>
            <person name="Dudek N.K."/>
            <person name="Sun C.L."/>
            <person name="Burstein D."/>
            <person name="Kantor R.S."/>
            <person name="Aliaga Goltsman D.S."/>
            <person name="Bik E.M."/>
            <person name="Thomas B.C."/>
            <person name="Banfield J.F."/>
            <person name="Relman D.A."/>
        </authorList>
    </citation>
    <scope>NUCLEOTIDE SEQUENCE [LARGE SCALE GENOMIC DNA]</scope>
    <source>
        <strain evidence="3">DOLZORAL124_49_17</strain>
    </source>
</reference>
<sequence>MKKRSSYSRPFLCLGIMLSAVMIYDVPCSPASGAWSSSAAIVPYEPQFARQPHRQQHLERYNKALRDSRTVLRPIGPATSFESHKSSSDPYLLRFHCLEQRRCCHGNSLEHDIQRNIRILQQQGQHFCECLLRADKFFPQVTSILADEGVPEVLAYVALLESGFQPEAISASGRAGLWQLSSSIARRYGLCVTRTDDERLCVDVSTRAFARYMAQLYRQYGHWGQAIAALSPRQDYLARFLAAVRIANAPRDYGFCLDLHHMKGACNVVFEDGREHECSECDRGDLFVY</sequence>
<evidence type="ECO:0000313" key="3">
    <source>
        <dbReference type="EMBL" id="PID55894.1"/>
    </source>
</evidence>
<dbReference type="GO" id="GO:0008933">
    <property type="term" value="F:peptidoglycan lytic transglycosylase activity"/>
    <property type="evidence" value="ECO:0007669"/>
    <property type="project" value="InterPro"/>
</dbReference>
<evidence type="ECO:0000256" key="1">
    <source>
        <dbReference type="ARBA" id="ARBA00007734"/>
    </source>
</evidence>
<comment type="similarity">
    <text evidence="1">Belongs to the transglycosylase Slt family.</text>
</comment>
<dbReference type="EMBL" id="PDPS01000041">
    <property type="protein sequence ID" value="PID55894.1"/>
    <property type="molecule type" value="Genomic_DNA"/>
</dbReference>
<evidence type="ECO:0000313" key="4">
    <source>
        <dbReference type="Proteomes" id="UP000229740"/>
    </source>
</evidence>
<dbReference type="Gene3D" id="1.10.530.10">
    <property type="match status" value="1"/>
</dbReference>
<protein>
    <recommendedName>
        <fullName evidence="2">Transglycosylase SLT domain-containing protein</fullName>
    </recommendedName>
</protein>
<accession>A0A2G6E1E5</accession>
<gene>
    <name evidence="3" type="ORF">CSB45_13825</name>
</gene>
<dbReference type="SUPFAM" id="SSF53955">
    <property type="entry name" value="Lysozyme-like"/>
    <property type="match status" value="1"/>
</dbReference>
<evidence type="ECO:0000259" key="2">
    <source>
        <dbReference type="Pfam" id="PF01464"/>
    </source>
</evidence>
<feature type="domain" description="Transglycosylase SLT" evidence="2">
    <location>
        <begin position="149"/>
        <end position="229"/>
    </location>
</feature>
<name>A0A2G6E1E5_9BACT</name>
<dbReference type="GO" id="GO:0016020">
    <property type="term" value="C:membrane"/>
    <property type="evidence" value="ECO:0007669"/>
    <property type="project" value="InterPro"/>
</dbReference>